<dbReference type="EMBL" id="GL629794">
    <property type="protein sequence ID" value="EFX01506.1"/>
    <property type="molecule type" value="Genomic_DNA"/>
</dbReference>
<keyword evidence="2" id="KW-1185">Reference proteome</keyword>
<dbReference type="Proteomes" id="UP000007796">
    <property type="component" value="Unassembled WGS sequence"/>
</dbReference>
<reference evidence="1 2" key="1">
    <citation type="journal article" date="2011" name="Proc. Natl. Acad. Sci. U.S.A.">
        <title>Genome and transcriptome analyses of the mountain pine beetle-fungal symbiont Grosmannia clavigera, a lodgepole pine pathogen.</title>
        <authorList>
            <person name="DiGuistini S."/>
            <person name="Wang Y."/>
            <person name="Liao N.Y."/>
            <person name="Taylor G."/>
            <person name="Tanguay P."/>
            <person name="Feau N."/>
            <person name="Henrissat B."/>
            <person name="Chan S.K."/>
            <person name="Hesse-Orce U."/>
            <person name="Alamouti S.M."/>
            <person name="Tsui C.K.M."/>
            <person name="Docking R.T."/>
            <person name="Levasseur A."/>
            <person name="Haridas S."/>
            <person name="Robertson G."/>
            <person name="Birol I."/>
            <person name="Holt R.A."/>
            <person name="Marra M.A."/>
            <person name="Hamelin R.C."/>
            <person name="Hirst M."/>
            <person name="Jones S.J.M."/>
            <person name="Bohlmann J."/>
            <person name="Breuil C."/>
        </authorList>
    </citation>
    <scope>NUCLEOTIDE SEQUENCE [LARGE SCALE GENOMIC DNA]</scope>
    <source>
        <strain evidence="2">kw1407 / UAMH 11150</strain>
    </source>
</reference>
<organism evidence="2">
    <name type="scientific">Grosmannia clavigera (strain kw1407 / UAMH 11150)</name>
    <name type="common">Blue stain fungus</name>
    <name type="synonym">Graphiocladiella clavigera</name>
    <dbReference type="NCBI Taxonomy" id="655863"/>
    <lineage>
        <taxon>Eukaryota</taxon>
        <taxon>Fungi</taxon>
        <taxon>Dikarya</taxon>
        <taxon>Ascomycota</taxon>
        <taxon>Pezizomycotina</taxon>
        <taxon>Sordariomycetes</taxon>
        <taxon>Sordariomycetidae</taxon>
        <taxon>Ophiostomatales</taxon>
        <taxon>Ophiostomataceae</taxon>
        <taxon>Leptographium</taxon>
    </lineage>
</organism>
<protein>
    <submittedName>
        <fullName evidence="1">Uncharacterized protein</fullName>
    </submittedName>
</protein>
<dbReference type="HOGENOM" id="CLU_1713470_0_0_1"/>
<name>F0XLD6_GROCL</name>
<sequence length="153" mass="16457">MTPIIAKHDNGLPEGAVGVIYNPPRGGNTRATTDFTLTNGKNGAKKVTVWVGPSSWTPTGLLKAIQVEWKDDNSVGVGVGVGIVWLAAAEDLEYEKVWLELLEETAEHLDGDLRVDAKLNERDVMVNLAVQPGDHGELGRYLGASQLLVGKSR</sequence>
<dbReference type="RefSeq" id="XP_014170988.1">
    <property type="nucleotide sequence ID" value="XM_014315513.1"/>
</dbReference>
<dbReference type="AlphaFoldDB" id="F0XLD6"/>
<dbReference type="GeneID" id="25979882"/>
<evidence type="ECO:0000313" key="2">
    <source>
        <dbReference type="Proteomes" id="UP000007796"/>
    </source>
</evidence>
<gene>
    <name evidence="1" type="ORF">CMQ_6448</name>
</gene>
<evidence type="ECO:0000313" key="1">
    <source>
        <dbReference type="EMBL" id="EFX01506.1"/>
    </source>
</evidence>
<accession>F0XLD6</accession>
<dbReference type="InParanoid" id="F0XLD6"/>
<proteinExistence type="predicted"/>